<dbReference type="GO" id="GO:0036503">
    <property type="term" value="P:ERAD pathway"/>
    <property type="evidence" value="ECO:0007669"/>
    <property type="project" value="TreeGrafter"/>
</dbReference>
<keyword evidence="7 9" id="KW-0472">Membrane</keyword>
<keyword evidence="5" id="KW-0862">Zinc</keyword>
<name>A0A6J8EX30_MYTCO</name>
<dbReference type="InterPro" id="IPR040176">
    <property type="entry name" value="RNF121/RNF175"/>
</dbReference>
<feature type="domain" description="RING-type" evidence="10">
    <location>
        <begin position="217"/>
        <end position="267"/>
    </location>
</feature>
<dbReference type="PANTHER" id="PTHR13407">
    <property type="entry name" value="RNF121 PROTEIN"/>
    <property type="match status" value="1"/>
</dbReference>
<dbReference type="InterPro" id="IPR001841">
    <property type="entry name" value="Znf_RING"/>
</dbReference>
<accession>A0A6J8EX30</accession>
<organism evidence="11 12">
    <name type="scientific">Mytilus coruscus</name>
    <name type="common">Sea mussel</name>
    <dbReference type="NCBI Taxonomy" id="42192"/>
    <lineage>
        <taxon>Eukaryota</taxon>
        <taxon>Metazoa</taxon>
        <taxon>Spiralia</taxon>
        <taxon>Lophotrochozoa</taxon>
        <taxon>Mollusca</taxon>
        <taxon>Bivalvia</taxon>
        <taxon>Autobranchia</taxon>
        <taxon>Pteriomorphia</taxon>
        <taxon>Mytilida</taxon>
        <taxon>Mytiloidea</taxon>
        <taxon>Mytilidae</taxon>
        <taxon>Mytilinae</taxon>
        <taxon>Mytilus</taxon>
    </lineage>
</organism>
<evidence type="ECO:0000256" key="9">
    <source>
        <dbReference type="SAM" id="Phobius"/>
    </source>
</evidence>
<dbReference type="PROSITE" id="PS50089">
    <property type="entry name" value="ZF_RING_2"/>
    <property type="match status" value="1"/>
</dbReference>
<keyword evidence="4 8" id="KW-0863">Zinc-finger</keyword>
<evidence type="ECO:0000259" key="10">
    <source>
        <dbReference type="PROSITE" id="PS50089"/>
    </source>
</evidence>
<keyword evidence="6 9" id="KW-1133">Transmembrane helix</keyword>
<dbReference type="GO" id="GO:0005789">
    <property type="term" value="C:endoplasmic reticulum membrane"/>
    <property type="evidence" value="ECO:0007669"/>
    <property type="project" value="TreeGrafter"/>
</dbReference>
<evidence type="ECO:0000256" key="5">
    <source>
        <dbReference type="ARBA" id="ARBA00022833"/>
    </source>
</evidence>
<dbReference type="InterPro" id="IPR018957">
    <property type="entry name" value="Znf_C3HC4_RING-type"/>
</dbReference>
<evidence type="ECO:0000256" key="8">
    <source>
        <dbReference type="PROSITE-ProRule" id="PRU00175"/>
    </source>
</evidence>
<dbReference type="FunFam" id="3.30.40.10:FF:000074">
    <property type="entry name" value="Ring finger protein 121"/>
    <property type="match status" value="1"/>
</dbReference>
<dbReference type="GO" id="GO:0000139">
    <property type="term" value="C:Golgi membrane"/>
    <property type="evidence" value="ECO:0007669"/>
    <property type="project" value="TreeGrafter"/>
</dbReference>
<feature type="transmembrane region" description="Helical" evidence="9">
    <location>
        <begin position="384"/>
        <end position="405"/>
    </location>
</feature>
<dbReference type="SMART" id="SM00184">
    <property type="entry name" value="RING"/>
    <property type="match status" value="1"/>
</dbReference>
<dbReference type="GO" id="GO:0008270">
    <property type="term" value="F:zinc ion binding"/>
    <property type="evidence" value="ECO:0007669"/>
    <property type="project" value="UniProtKB-KW"/>
</dbReference>
<evidence type="ECO:0000256" key="4">
    <source>
        <dbReference type="ARBA" id="ARBA00022771"/>
    </source>
</evidence>
<dbReference type="Gene3D" id="3.30.40.10">
    <property type="entry name" value="Zinc/RING finger domain, C3HC4 (zinc finger)"/>
    <property type="match status" value="1"/>
</dbReference>
<keyword evidence="3" id="KW-0479">Metal-binding</keyword>
<evidence type="ECO:0000256" key="3">
    <source>
        <dbReference type="ARBA" id="ARBA00022723"/>
    </source>
</evidence>
<evidence type="ECO:0000256" key="7">
    <source>
        <dbReference type="ARBA" id="ARBA00023136"/>
    </source>
</evidence>
<evidence type="ECO:0000256" key="6">
    <source>
        <dbReference type="ARBA" id="ARBA00022989"/>
    </source>
</evidence>
<evidence type="ECO:0000313" key="11">
    <source>
        <dbReference type="EMBL" id="CAC5425127.1"/>
    </source>
</evidence>
<evidence type="ECO:0000256" key="1">
    <source>
        <dbReference type="ARBA" id="ARBA00004141"/>
    </source>
</evidence>
<dbReference type="CDD" id="cd16475">
    <property type="entry name" value="RING-H2_RNF121-like"/>
    <property type="match status" value="1"/>
</dbReference>
<proteinExistence type="predicted"/>
<dbReference type="OrthoDB" id="446635at2759"/>
<keyword evidence="12" id="KW-1185">Reference proteome</keyword>
<dbReference type="SUPFAM" id="SSF57850">
    <property type="entry name" value="RING/U-box"/>
    <property type="match status" value="1"/>
</dbReference>
<feature type="transmembrane region" description="Helical" evidence="9">
    <location>
        <begin position="132"/>
        <end position="159"/>
    </location>
</feature>
<sequence>MDHHRHVNTNDSIDLSKLSEKERWRIEHQRLHEKHRGHEAMHAEMVLILIVTLVVAQILLVQWRQRYFKSYQKATLIGMWVIPIGICMKYGWTRFIIIWSIFSVITGYITFRSTRKPLPGNTPRLVYKWFLLIYKVSYFIGILGYMVVMLTLLGLNLLFLIKPQIAMDFGLLCLFYGLYFGVVSRDFAEVCTDSMAAHIGYFTETGLPGKRLDPNVCGVCGNQILVMNNEDAIIEETFKLDCNHVFHEFCIRGWCIVGKRQTCPYCKEKVDLKRMFPSPWERPHVLYGNLLDWIRFLVAWQPLIIMLVQGINWSLEDSGFPTLSSEDFGITLSSPYISEDSVSSPTLSSEDSGTFYLLSSEDWSVFLHYHQRDLLLHYHQRIRYYLIFSYIIIRGFGITLSSPTLSSEDSVLPYLLLHYHQRIFTLSLHWDQNTLSSLHYHQRKDNSFFYLG</sequence>
<keyword evidence="2 9" id="KW-0812">Transmembrane</keyword>
<dbReference type="Proteomes" id="UP000507470">
    <property type="component" value="Unassembled WGS sequence"/>
</dbReference>
<protein>
    <submittedName>
        <fullName evidence="11">RNF121_175</fullName>
    </submittedName>
</protein>
<dbReference type="GO" id="GO:0061630">
    <property type="term" value="F:ubiquitin protein ligase activity"/>
    <property type="evidence" value="ECO:0007669"/>
    <property type="project" value="TreeGrafter"/>
</dbReference>
<comment type="subcellular location">
    <subcellularLocation>
        <location evidence="1">Membrane</location>
        <topology evidence="1">Multi-pass membrane protein</topology>
    </subcellularLocation>
</comment>
<dbReference type="InterPro" id="IPR013083">
    <property type="entry name" value="Znf_RING/FYVE/PHD"/>
</dbReference>
<reference evidence="11 12" key="1">
    <citation type="submission" date="2020-06" db="EMBL/GenBank/DDBJ databases">
        <authorList>
            <person name="Li R."/>
            <person name="Bekaert M."/>
        </authorList>
    </citation>
    <scope>NUCLEOTIDE SEQUENCE [LARGE SCALE GENOMIC DNA]</scope>
    <source>
        <strain evidence="12">wild</strain>
    </source>
</reference>
<dbReference type="AlphaFoldDB" id="A0A6J8EX30"/>
<dbReference type="PANTHER" id="PTHR13407:SF0">
    <property type="entry name" value="FI05221P"/>
    <property type="match status" value="1"/>
</dbReference>
<dbReference type="Pfam" id="PF00097">
    <property type="entry name" value="zf-C3HC4"/>
    <property type="match status" value="1"/>
</dbReference>
<feature type="transmembrane region" description="Helical" evidence="9">
    <location>
        <begin position="45"/>
        <end position="63"/>
    </location>
</feature>
<evidence type="ECO:0000313" key="12">
    <source>
        <dbReference type="Proteomes" id="UP000507470"/>
    </source>
</evidence>
<gene>
    <name evidence="11" type="ORF">MCOR_56973</name>
</gene>
<evidence type="ECO:0000256" key="2">
    <source>
        <dbReference type="ARBA" id="ARBA00022692"/>
    </source>
</evidence>
<dbReference type="EMBL" id="CACVKT020010186">
    <property type="protein sequence ID" value="CAC5425127.1"/>
    <property type="molecule type" value="Genomic_DNA"/>
</dbReference>